<dbReference type="SUPFAM" id="SSF53448">
    <property type="entry name" value="Nucleotide-diphospho-sugar transferases"/>
    <property type="match status" value="1"/>
</dbReference>
<dbReference type="AlphaFoldDB" id="A0A2A4CUC6"/>
<dbReference type="InterPro" id="IPR029044">
    <property type="entry name" value="Nucleotide-diphossugar_trans"/>
</dbReference>
<keyword evidence="2" id="KW-1185">Reference proteome</keyword>
<dbReference type="EMBL" id="NTJD01000002">
    <property type="protein sequence ID" value="PCD77746.1"/>
    <property type="molecule type" value="Genomic_DNA"/>
</dbReference>
<organism evidence="1 2">
    <name type="scientific">Pseudothioclava arenosa</name>
    <dbReference type="NCBI Taxonomy" id="1795308"/>
    <lineage>
        <taxon>Bacteria</taxon>
        <taxon>Pseudomonadati</taxon>
        <taxon>Pseudomonadota</taxon>
        <taxon>Alphaproteobacteria</taxon>
        <taxon>Rhodobacterales</taxon>
        <taxon>Paracoccaceae</taxon>
        <taxon>Pseudothioclava</taxon>
    </lineage>
</organism>
<accession>A0A2A4CUC6</accession>
<evidence type="ECO:0000313" key="2">
    <source>
        <dbReference type="Proteomes" id="UP000243507"/>
    </source>
</evidence>
<proteinExistence type="predicted"/>
<gene>
    <name evidence="1" type="ORF">CLN94_04190</name>
</gene>
<dbReference type="InterPro" id="IPR029058">
    <property type="entry name" value="AB_hydrolase_fold"/>
</dbReference>
<dbReference type="Proteomes" id="UP000243507">
    <property type="component" value="Unassembled WGS sequence"/>
</dbReference>
<evidence type="ECO:0008006" key="3">
    <source>
        <dbReference type="Google" id="ProtNLM"/>
    </source>
</evidence>
<name>A0A2A4CUC6_9RHOB</name>
<dbReference type="Gene3D" id="3.90.550.20">
    <property type="match status" value="1"/>
</dbReference>
<reference evidence="1 2" key="1">
    <citation type="submission" date="2017-09" db="EMBL/GenBank/DDBJ databases">
        <title>A multilocus sequence analysis scheme for characterization of bacteria in the genus Thioclava.</title>
        <authorList>
            <person name="Liu Y."/>
            <person name="Shao Z."/>
        </authorList>
    </citation>
    <scope>NUCLEOTIDE SEQUENCE [LARGE SCALE GENOMIC DNA]</scope>
    <source>
        <strain evidence="1 2">CAU 1312</strain>
    </source>
</reference>
<protein>
    <recommendedName>
        <fullName evidence="3">Alpha 1,4-glycosyltransferase domain-containing protein</fullName>
    </recommendedName>
</protein>
<dbReference type="OrthoDB" id="5354021at2"/>
<comment type="caution">
    <text evidence="1">The sequence shown here is derived from an EMBL/GenBank/DDBJ whole genome shotgun (WGS) entry which is preliminary data.</text>
</comment>
<dbReference type="SUPFAM" id="SSF53474">
    <property type="entry name" value="alpha/beta-Hydrolases"/>
    <property type="match status" value="1"/>
</dbReference>
<evidence type="ECO:0000313" key="1">
    <source>
        <dbReference type="EMBL" id="PCD77746.1"/>
    </source>
</evidence>
<sequence length="741" mass="83490">MARVREVGTLWIGGALSWMEQLCLKSFVEQGQKITLFSYEDIPNVPEGVIRRDGREVLDTDDFIKYEKKDSFALFADYFRIHMIAQNPGMIWVDTDVYCWRPMDYDSDYVFGYELPNSKRVNNAVLGLPADAPVTRDILAFMEDRYAIPPFLKRSMQDDYRAAAARGEPVHVSQQPWGVWGPMMISHFAEKHGLHDKVQPLDAFYPVTFRERTMMIREAEKVEEMLTERTTALHLWASNKRELGLRFNGVPRAGTFLDKLLKVQGIRPEFAPIKGRAKLVFEQKGADPAVFDMAGIAGVTSIADLGGTAPGLVLAAADRWDCDIHLIDLLPNGKWPDAPSDWVAPYRAHLEAEGIAPERIRVVARAGDLRPVDLLLNLSGFGDVNKVKHIAPVLEGALHSDNRMLMDIRKGSGAYPFLKGFGTNALVEEMPDGGGGTINRVVFTPNPPAPQAADPGWGEIARELTGKDGFYTEHDTGHSFLFIPRSEKVLVVTFDNLDIAMNKRDTRRPWGFEFIEKQGWSMLGVMAGGWTWYREPWVSDQFDRLATEGFFNRFERVVFYGASMGGYAACAFSPAHPGADVVAISPQSTLDKTLVPWETRYKVAWDRDYSGKYGDAAEASRTARRVNIFYDPYEPLDRGHADRFEGENVVRLRAPLMGHRLGSSLNQMGILSPIILGALDGSLTELEFYRRLRARRDSARYQRELFTRVVAKGHKDLARRLGRWVLARGDNRAIRLGLQKL</sequence>
<dbReference type="RefSeq" id="WP_096431498.1">
    <property type="nucleotide sequence ID" value="NZ_NTJD01000002.1"/>
</dbReference>